<dbReference type="PROSITE" id="PS51371">
    <property type="entry name" value="CBS"/>
    <property type="match status" value="2"/>
</dbReference>
<protein>
    <recommendedName>
        <fullName evidence="3">CBS domain-containing protein</fullName>
    </recommendedName>
</protein>
<evidence type="ECO:0000259" key="3">
    <source>
        <dbReference type="PROSITE" id="PS51371"/>
    </source>
</evidence>
<dbReference type="InterPro" id="IPR005105">
    <property type="entry name" value="GlnD_Uridyltrans_N"/>
</dbReference>
<dbReference type="Pfam" id="PF00571">
    <property type="entry name" value="CBS"/>
    <property type="match status" value="2"/>
</dbReference>
<dbReference type="Gene3D" id="3.10.580.10">
    <property type="entry name" value="CBS-domain"/>
    <property type="match status" value="1"/>
</dbReference>
<reference evidence="4 5" key="1">
    <citation type="submission" date="2013-04" db="EMBL/GenBank/DDBJ databases">
        <title>Oceanococcus atlanticus 22II-S10r2 Genome Sequencing.</title>
        <authorList>
            <person name="Lai Q."/>
            <person name="Li G."/>
            <person name="Shao Z."/>
        </authorList>
    </citation>
    <scope>NUCLEOTIDE SEQUENCE [LARGE SCALE GENOMIC DNA]</scope>
    <source>
        <strain evidence="4 5">22II-S10r2</strain>
    </source>
</reference>
<dbReference type="InterPro" id="IPR018821">
    <property type="entry name" value="DUF294_put_nucleoTrafse_sb-bd"/>
</dbReference>
<comment type="caution">
    <text evidence="4">The sequence shown here is derived from an EMBL/GenBank/DDBJ whole genome shotgun (WGS) entry which is preliminary data.</text>
</comment>
<evidence type="ECO:0000313" key="4">
    <source>
        <dbReference type="EMBL" id="ORE87318.1"/>
    </source>
</evidence>
<dbReference type="Proteomes" id="UP000192342">
    <property type="component" value="Unassembled WGS sequence"/>
</dbReference>
<keyword evidence="5" id="KW-1185">Reference proteome</keyword>
<dbReference type="CDD" id="cd05401">
    <property type="entry name" value="NT_GlnE_GlnD_like"/>
    <property type="match status" value="1"/>
</dbReference>
<dbReference type="PANTHER" id="PTHR43080">
    <property type="entry name" value="CBS DOMAIN-CONTAINING PROTEIN CBSX3, MITOCHONDRIAL"/>
    <property type="match status" value="1"/>
</dbReference>
<name>A0A1Y1SEA3_9GAMM</name>
<dbReference type="InterPro" id="IPR051257">
    <property type="entry name" value="Diverse_CBS-Domain"/>
</dbReference>
<organism evidence="4 5">
    <name type="scientific">Oceanococcus atlanticus</name>
    <dbReference type="NCBI Taxonomy" id="1317117"/>
    <lineage>
        <taxon>Bacteria</taxon>
        <taxon>Pseudomonadati</taxon>
        <taxon>Pseudomonadota</taxon>
        <taxon>Gammaproteobacteria</taxon>
        <taxon>Chromatiales</taxon>
        <taxon>Oceanococcaceae</taxon>
        <taxon>Oceanococcus</taxon>
    </lineage>
</organism>
<dbReference type="OrthoDB" id="9808528at2"/>
<keyword evidence="1 2" id="KW-0129">CBS domain</keyword>
<dbReference type="InterPro" id="IPR018490">
    <property type="entry name" value="cNMP-bd_dom_sf"/>
</dbReference>
<dbReference type="AlphaFoldDB" id="A0A1Y1SEA3"/>
<accession>A0A1Y1SEA3</accession>
<dbReference type="SUPFAM" id="SSF51206">
    <property type="entry name" value="cAMP-binding domain-like"/>
    <property type="match status" value="1"/>
</dbReference>
<dbReference type="PANTHER" id="PTHR43080:SF2">
    <property type="entry name" value="CBS DOMAIN-CONTAINING PROTEIN"/>
    <property type="match status" value="1"/>
</dbReference>
<sequence length="636" mass="69731">MDKDSTLDSTPISDQPSALQGLADTIAFLSAHPPFSAMPEDDLATLLAHARLRYYPEGEKIDPQTDAPPAFIAVVYQGLIGGLTGAGGDFSVGPGEMLLNVAAYEGRASRSNYTAQRDSFLIEIPSPDFLAAAREQEPLKRYCERRASELIDLSRAQASRQAMLDLQAEASLDTPLRALASHPALECSADTPVTRAVAQMHEAGVGSIIISNGQRQVLGIFTLHDLRDLVARGADAIHGPVGAVMTAQPQVIEADAPVYEAAAMMAERRVRHLPVVAHGRLWGIVSERDLFTLQRGGLVHLSRALSRANNTDEMRQILREVHALSRQMLAHGASARQLTGIITRLNDAALSRVIALITAQQPWPCDVIWLTFGSEGRGEQTLATDQDNGLVLLDDLTDAGRTQALKIAGQINQALDDIGFPLCRGNTMASNPNLCLSLEEWRARFARMIQSPTPQHLLDATILLDARPAHGPREPWHELMLEVRAQAAGNSRFVRALARHALEWRPALNFMGRVRTHKVEDQRVVNLKKGALQPIIAAARTLAVAHQVDAINTEDRFHALATAHAINANDARAWVEAFSFVQLQRMKLNQQQAEAGETMDNDLDLTTLNPLDKRILREALRQVGRLQRRLDLDYPA</sequence>
<evidence type="ECO:0000256" key="1">
    <source>
        <dbReference type="ARBA" id="ARBA00023122"/>
    </source>
</evidence>
<dbReference type="SUPFAM" id="SSF54631">
    <property type="entry name" value="CBS-domain pair"/>
    <property type="match status" value="1"/>
</dbReference>
<dbReference type="STRING" id="1317117.ATO7_09762"/>
<dbReference type="Gene3D" id="2.60.120.10">
    <property type="entry name" value="Jelly Rolls"/>
    <property type="match status" value="1"/>
</dbReference>
<dbReference type="GO" id="GO:0008773">
    <property type="term" value="F:[protein-PII] uridylyltransferase activity"/>
    <property type="evidence" value="ECO:0007669"/>
    <property type="project" value="InterPro"/>
</dbReference>
<dbReference type="SMART" id="SM00116">
    <property type="entry name" value="CBS"/>
    <property type="match status" value="2"/>
</dbReference>
<evidence type="ECO:0000256" key="2">
    <source>
        <dbReference type="PROSITE-ProRule" id="PRU00703"/>
    </source>
</evidence>
<evidence type="ECO:0000313" key="5">
    <source>
        <dbReference type="Proteomes" id="UP000192342"/>
    </source>
</evidence>
<dbReference type="InterPro" id="IPR046342">
    <property type="entry name" value="CBS_dom_sf"/>
</dbReference>
<dbReference type="InterPro" id="IPR000644">
    <property type="entry name" value="CBS_dom"/>
</dbReference>
<dbReference type="RefSeq" id="WP_083561565.1">
    <property type="nucleotide sequence ID" value="NZ_AQQV01000002.1"/>
</dbReference>
<proteinExistence type="predicted"/>
<dbReference type="EMBL" id="AQQV01000002">
    <property type="protein sequence ID" value="ORE87318.1"/>
    <property type="molecule type" value="Genomic_DNA"/>
</dbReference>
<dbReference type="Pfam" id="PF03445">
    <property type="entry name" value="DUF294"/>
    <property type="match status" value="1"/>
</dbReference>
<feature type="domain" description="CBS" evidence="3">
    <location>
        <begin position="245"/>
        <end position="302"/>
    </location>
</feature>
<dbReference type="InterPro" id="IPR014710">
    <property type="entry name" value="RmlC-like_jellyroll"/>
</dbReference>
<dbReference type="Pfam" id="PF10335">
    <property type="entry name" value="DUF294_C"/>
    <property type="match status" value="1"/>
</dbReference>
<feature type="domain" description="CBS" evidence="3">
    <location>
        <begin position="180"/>
        <end position="236"/>
    </location>
</feature>
<gene>
    <name evidence="4" type="ORF">ATO7_09762</name>
</gene>